<comment type="caution">
    <text evidence="1">The sequence shown here is derived from an EMBL/GenBank/DDBJ whole genome shotgun (WGS) entry which is preliminary data.</text>
</comment>
<sequence length="53" mass="6319">MDMFENEFSTLEKALEYAGKNEEKAVITHDHKMYYVVDCQSVKDYVRLGYEHI</sequence>
<protein>
    <submittedName>
        <fullName evidence="1">Uncharacterized protein</fullName>
    </submittedName>
</protein>
<name>A0ACC6S9D2_9BACI</name>
<keyword evidence="2" id="KW-1185">Reference proteome</keyword>
<gene>
    <name evidence="1" type="ORF">WMO40_07840</name>
</gene>
<organism evidence="1 2">
    <name type="scientific">Robertmurraya yapensis</name>
    <name type="common">ex Hitch et al 2024</name>
    <dbReference type="NCBI Taxonomy" id="3133160"/>
    <lineage>
        <taxon>Bacteria</taxon>
        <taxon>Bacillati</taxon>
        <taxon>Bacillota</taxon>
        <taxon>Bacilli</taxon>
        <taxon>Bacillales</taxon>
        <taxon>Bacillaceae</taxon>
        <taxon>Robertmurraya</taxon>
    </lineage>
</organism>
<dbReference type="EMBL" id="JBBMEW010000004">
    <property type="protein sequence ID" value="MEQ2526608.1"/>
    <property type="molecule type" value="Genomic_DNA"/>
</dbReference>
<accession>A0ACC6S9D2</accession>
<evidence type="ECO:0000313" key="2">
    <source>
        <dbReference type="Proteomes" id="UP001439875"/>
    </source>
</evidence>
<dbReference type="Proteomes" id="UP001439875">
    <property type="component" value="Unassembled WGS sequence"/>
</dbReference>
<proteinExistence type="predicted"/>
<evidence type="ECO:0000313" key="1">
    <source>
        <dbReference type="EMBL" id="MEQ2526608.1"/>
    </source>
</evidence>
<reference evidence="1" key="1">
    <citation type="submission" date="2024-03" db="EMBL/GenBank/DDBJ databases">
        <title>Human intestinal bacterial collection.</title>
        <authorList>
            <person name="Pauvert C."/>
            <person name="Hitch T.C.A."/>
            <person name="Clavel T."/>
        </authorList>
    </citation>
    <scope>NUCLEOTIDE SEQUENCE</scope>
    <source>
        <strain evidence="1">CLA-AA-H227</strain>
    </source>
</reference>